<comment type="subcellular location">
    <subcellularLocation>
        <location evidence="1">Cell envelope</location>
    </subcellularLocation>
</comment>
<keyword evidence="3" id="KW-0812">Transmembrane</keyword>
<organism evidence="4 5">
    <name type="scientific">Neogemmobacter tilapiae</name>
    <dbReference type="NCBI Taxonomy" id="875041"/>
    <lineage>
        <taxon>Bacteria</taxon>
        <taxon>Pseudomonadati</taxon>
        <taxon>Pseudomonadota</taxon>
        <taxon>Alphaproteobacteria</taxon>
        <taxon>Rhodobacterales</taxon>
        <taxon>Paracoccaceae</taxon>
        <taxon>Neogemmobacter</taxon>
    </lineage>
</organism>
<evidence type="ECO:0000256" key="2">
    <source>
        <dbReference type="ARBA" id="ARBA00022748"/>
    </source>
</evidence>
<dbReference type="NCBIfam" id="TIGR03142">
    <property type="entry name" value="cytochro_ccmI"/>
    <property type="match status" value="1"/>
</dbReference>
<dbReference type="Gene3D" id="1.25.40.10">
    <property type="entry name" value="Tetratricopeptide repeat domain"/>
    <property type="match status" value="1"/>
</dbReference>
<dbReference type="InterPro" id="IPR011990">
    <property type="entry name" value="TPR-like_helical_dom_sf"/>
</dbReference>
<keyword evidence="3" id="KW-1133">Transmembrane helix</keyword>
<sequence>MNETWIFWALAGVMGLGVAGVLARSLRPAGADTTTESAERPDLAIYRDQLAEVERDLARGVLGADEATRLRVEVSRRLLDADRQAQARGSRGPGLPAVALILLALGGAGATYWHLGAPGYPDRSLATRIAAADDLRLNRPTQAEAEAEQPAWTDPQMDAETADLMAQLRAAVAARPEDAQGLEFLRRYEAELGNFRAAAAAQSRLVALMGDSAGASDRLALADLLIRAAQGYVSPEAEAQLTAILTEDPENGLARYYSGLLLAQVGRPDLAFRLWERLLADSPPNAPWLSPLQANIAAVAAEAGVSYDAPALPGPTEADVDAAAQMSAEDQQAFIRSMVDGLEERLRGQGGTAEEWARLIQAYGVLGDTSRQSRTLADAERIFAGDTAALALIQGAMP</sequence>
<protein>
    <submittedName>
        <fullName evidence="4">C-type cytochrome biogenesis protein CcmI</fullName>
    </submittedName>
</protein>
<evidence type="ECO:0000313" key="4">
    <source>
        <dbReference type="EMBL" id="GHC58941.1"/>
    </source>
</evidence>
<keyword evidence="2" id="KW-0201">Cytochrome c-type biogenesis</keyword>
<feature type="transmembrane region" description="Helical" evidence="3">
    <location>
        <begin position="94"/>
        <end position="115"/>
    </location>
</feature>
<dbReference type="Proteomes" id="UP000638981">
    <property type="component" value="Unassembled WGS sequence"/>
</dbReference>
<accession>A0A918WMJ6</accession>
<evidence type="ECO:0000256" key="3">
    <source>
        <dbReference type="SAM" id="Phobius"/>
    </source>
</evidence>
<evidence type="ECO:0000256" key="1">
    <source>
        <dbReference type="ARBA" id="ARBA00004196"/>
    </source>
</evidence>
<dbReference type="RefSeq" id="WP_229804738.1">
    <property type="nucleotide sequence ID" value="NZ_BMYJ01000006.1"/>
</dbReference>
<dbReference type="GO" id="GO:0017004">
    <property type="term" value="P:cytochrome complex assembly"/>
    <property type="evidence" value="ECO:0007669"/>
    <property type="project" value="UniProtKB-KW"/>
</dbReference>
<dbReference type="InterPro" id="IPR017560">
    <property type="entry name" value="Cyt_c_biogenesis_CcmI"/>
</dbReference>
<comment type="caution">
    <text evidence="4">The sequence shown here is derived from an EMBL/GenBank/DDBJ whole genome shotgun (WGS) entry which is preliminary data.</text>
</comment>
<dbReference type="GO" id="GO:0005886">
    <property type="term" value="C:plasma membrane"/>
    <property type="evidence" value="ECO:0007669"/>
    <property type="project" value="TreeGrafter"/>
</dbReference>
<reference evidence="4" key="1">
    <citation type="journal article" date="2014" name="Int. J. Syst. Evol. Microbiol.">
        <title>Complete genome sequence of Corynebacterium casei LMG S-19264T (=DSM 44701T), isolated from a smear-ripened cheese.</title>
        <authorList>
            <consortium name="US DOE Joint Genome Institute (JGI-PGF)"/>
            <person name="Walter F."/>
            <person name="Albersmeier A."/>
            <person name="Kalinowski J."/>
            <person name="Ruckert C."/>
        </authorList>
    </citation>
    <scope>NUCLEOTIDE SEQUENCE</scope>
    <source>
        <strain evidence="4">KCTC 23310</strain>
    </source>
</reference>
<name>A0A918WMJ6_9RHOB</name>
<dbReference type="PANTHER" id="PTHR47870">
    <property type="entry name" value="CYTOCHROME C-TYPE BIOGENESIS PROTEIN CCMH"/>
    <property type="match status" value="1"/>
</dbReference>
<feature type="transmembrane region" description="Helical" evidence="3">
    <location>
        <begin position="6"/>
        <end position="23"/>
    </location>
</feature>
<keyword evidence="5" id="KW-1185">Reference proteome</keyword>
<dbReference type="GO" id="GO:0030313">
    <property type="term" value="C:cell envelope"/>
    <property type="evidence" value="ECO:0007669"/>
    <property type="project" value="UniProtKB-SubCell"/>
</dbReference>
<evidence type="ECO:0000313" key="5">
    <source>
        <dbReference type="Proteomes" id="UP000638981"/>
    </source>
</evidence>
<dbReference type="InterPro" id="IPR051263">
    <property type="entry name" value="C-type_cytochrome_biogenesis"/>
</dbReference>
<dbReference type="SUPFAM" id="SSF48452">
    <property type="entry name" value="TPR-like"/>
    <property type="match status" value="1"/>
</dbReference>
<proteinExistence type="predicted"/>
<gene>
    <name evidence="4" type="ORF">GCM10007315_23470</name>
</gene>
<dbReference type="EMBL" id="BMYJ01000006">
    <property type="protein sequence ID" value="GHC58941.1"/>
    <property type="molecule type" value="Genomic_DNA"/>
</dbReference>
<keyword evidence="3" id="KW-0472">Membrane</keyword>
<dbReference type="PANTHER" id="PTHR47870:SF1">
    <property type="entry name" value="CYTOCHROME C-TYPE BIOGENESIS PROTEIN CCMH"/>
    <property type="match status" value="1"/>
</dbReference>
<dbReference type="AlphaFoldDB" id="A0A918WMJ6"/>
<reference evidence="4" key="2">
    <citation type="submission" date="2020-09" db="EMBL/GenBank/DDBJ databases">
        <authorList>
            <person name="Sun Q."/>
            <person name="Kim S."/>
        </authorList>
    </citation>
    <scope>NUCLEOTIDE SEQUENCE</scope>
    <source>
        <strain evidence="4">KCTC 23310</strain>
    </source>
</reference>